<reference evidence="2 3" key="1">
    <citation type="submission" date="2020-08" db="EMBL/GenBank/DDBJ databases">
        <title>Genomic Encyclopedia of Type Strains, Phase III (KMG-III): the genomes of soil and plant-associated and newly described type strains.</title>
        <authorList>
            <person name="Whitman W."/>
        </authorList>
    </citation>
    <scope>NUCLEOTIDE SEQUENCE [LARGE SCALE GENOMIC DNA]</scope>
    <source>
        <strain evidence="2 3">CECT 8897</strain>
    </source>
</reference>
<name>A0A7W5BE14_9BURK</name>
<evidence type="ECO:0000313" key="2">
    <source>
        <dbReference type="EMBL" id="MBB3121165.1"/>
    </source>
</evidence>
<keyword evidence="3" id="KW-1185">Reference proteome</keyword>
<dbReference type="RefSeq" id="WP_183442894.1">
    <property type="nucleotide sequence ID" value="NZ_JACHXD010000014.1"/>
</dbReference>
<dbReference type="AlphaFoldDB" id="A0A7W5BE14"/>
<evidence type="ECO:0000313" key="3">
    <source>
        <dbReference type="Proteomes" id="UP000541535"/>
    </source>
</evidence>
<sequence>MKLLFRSMLVWLMLLALPFQGFASASMLLCAPMSPPAMLAQAAARVQADAGHDHAAMLAAGATADTQHQMQDHSQHGQGKQDHSKDRCGTPAACCVGAALAPAMPDPLPGLQSSSEAIPFHGAPQSSADLAAFERPPKSPAV</sequence>
<evidence type="ECO:0008006" key="4">
    <source>
        <dbReference type="Google" id="ProtNLM"/>
    </source>
</evidence>
<accession>A0A7W5BE14</accession>
<gene>
    <name evidence="2" type="ORF">FHS03_004241</name>
</gene>
<evidence type="ECO:0000256" key="1">
    <source>
        <dbReference type="SAM" id="MobiDB-lite"/>
    </source>
</evidence>
<feature type="region of interest" description="Disordered" evidence="1">
    <location>
        <begin position="105"/>
        <end position="142"/>
    </location>
</feature>
<feature type="region of interest" description="Disordered" evidence="1">
    <location>
        <begin position="62"/>
        <end position="88"/>
    </location>
</feature>
<dbReference type="EMBL" id="JACHXD010000014">
    <property type="protein sequence ID" value="MBB3121165.1"/>
    <property type="molecule type" value="Genomic_DNA"/>
</dbReference>
<feature type="compositionally biased region" description="Basic and acidic residues" evidence="1">
    <location>
        <begin position="70"/>
        <end position="88"/>
    </location>
</feature>
<dbReference type="Proteomes" id="UP000541535">
    <property type="component" value="Unassembled WGS sequence"/>
</dbReference>
<organism evidence="2 3">
    <name type="scientific">Pseudoduganella violacea</name>
    <dbReference type="NCBI Taxonomy" id="1715466"/>
    <lineage>
        <taxon>Bacteria</taxon>
        <taxon>Pseudomonadati</taxon>
        <taxon>Pseudomonadota</taxon>
        <taxon>Betaproteobacteria</taxon>
        <taxon>Burkholderiales</taxon>
        <taxon>Oxalobacteraceae</taxon>
        <taxon>Telluria group</taxon>
        <taxon>Pseudoduganella</taxon>
    </lineage>
</organism>
<comment type="caution">
    <text evidence="2">The sequence shown here is derived from an EMBL/GenBank/DDBJ whole genome shotgun (WGS) entry which is preliminary data.</text>
</comment>
<protein>
    <recommendedName>
        <fullName evidence="4">CopL family metal-binding regulatory protein</fullName>
    </recommendedName>
</protein>
<proteinExistence type="predicted"/>